<dbReference type="Gene3D" id="3.40.50.2300">
    <property type="match status" value="2"/>
</dbReference>
<organism evidence="5 6">
    <name type="scientific">Quisquiliibacterium transsilvanicum</name>
    <dbReference type="NCBI Taxonomy" id="1549638"/>
    <lineage>
        <taxon>Bacteria</taxon>
        <taxon>Pseudomonadati</taxon>
        <taxon>Pseudomonadota</taxon>
        <taxon>Betaproteobacteria</taxon>
        <taxon>Burkholderiales</taxon>
        <taxon>Burkholderiaceae</taxon>
        <taxon>Quisquiliibacterium</taxon>
    </lineage>
</organism>
<feature type="chain" id="PRO_5030673973" evidence="3">
    <location>
        <begin position="28"/>
        <end position="405"/>
    </location>
</feature>
<gene>
    <name evidence="5" type="ORF">HNQ70_001755</name>
</gene>
<dbReference type="CDD" id="cd06343">
    <property type="entry name" value="PBP1_ABC_ligand_binding-like"/>
    <property type="match status" value="1"/>
</dbReference>
<dbReference type="EMBL" id="JACHGB010000003">
    <property type="protein sequence ID" value="MBB5271745.1"/>
    <property type="molecule type" value="Genomic_DNA"/>
</dbReference>
<dbReference type="InterPro" id="IPR028082">
    <property type="entry name" value="Peripla_BP_I"/>
</dbReference>
<sequence length="405" mass="44610">MKSQIRRMVLAGVAGLSAALIATPVLAQKKYDTGASDTEIVVGGISPYSGPASAYGAIGKLLTAYFTKVNSEGGINGRKIRFVTYDDGYNPAKTVEMARKLVEQDEVLFVFNTLGTPPNSAIHKYMNQKKVPQLFVATGATKWGDPKSFPWTMGWQPSYQSEALIYAQHLLQTRPNAKIGILYQNDDYGKDYLKGFKDGLGEQGRKQIVAELTYEVTDPTVDSQLTTLKGSGADAFFNITTPKFAAQAIKKMAEIGWKPQHYLNSVSASVGAVIIPAGPENAKDVYTVQYLKDPTDAQWASFPDYKAWSEFMKKWHPTGDLKDANNVYGYVVAQGLMEVLKKAGDNLTRANIMKQAASLDLHSLQMILPGVNVKTSADDFYPIERQQMAQWNGKSWILDGKTYGR</sequence>
<comment type="similarity">
    <text evidence="1">Belongs to the leucine-binding protein family.</text>
</comment>
<evidence type="ECO:0000256" key="3">
    <source>
        <dbReference type="SAM" id="SignalP"/>
    </source>
</evidence>
<dbReference type="Proteomes" id="UP000532440">
    <property type="component" value="Unassembled WGS sequence"/>
</dbReference>
<comment type="caution">
    <text evidence="5">The sequence shown here is derived from an EMBL/GenBank/DDBJ whole genome shotgun (WGS) entry which is preliminary data.</text>
</comment>
<evidence type="ECO:0000256" key="1">
    <source>
        <dbReference type="ARBA" id="ARBA00010062"/>
    </source>
</evidence>
<feature type="domain" description="Leucine-binding protein" evidence="4">
    <location>
        <begin position="39"/>
        <end position="392"/>
    </location>
</feature>
<dbReference type="Pfam" id="PF13458">
    <property type="entry name" value="Peripla_BP_6"/>
    <property type="match status" value="1"/>
</dbReference>
<evidence type="ECO:0000313" key="6">
    <source>
        <dbReference type="Proteomes" id="UP000532440"/>
    </source>
</evidence>
<evidence type="ECO:0000259" key="4">
    <source>
        <dbReference type="Pfam" id="PF13458"/>
    </source>
</evidence>
<dbReference type="RefSeq" id="WP_183966397.1">
    <property type="nucleotide sequence ID" value="NZ_BAABEW010000001.1"/>
</dbReference>
<proteinExistence type="inferred from homology"/>
<dbReference type="InterPro" id="IPR028081">
    <property type="entry name" value="Leu-bd"/>
</dbReference>
<dbReference type="SUPFAM" id="SSF53822">
    <property type="entry name" value="Periplasmic binding protein-like I"/>
    <property type="match status" value="1"/>
</dbReference>
<keyword evidence="6" id="KW-1185">Reference proteome</keyword>
<protein>
    <submittedName>
        <fullName evidence="5">Branched-chain amino acid transport system substrate-binding protein</fullName>
    </submittedName>
</protein>
<dbReference type="PANTHER" id="PTHR47235">
    <property type="entry name" value="BLR6548 PROTEIN"/>
    <property type="match status" value="1"/>
</dbReference>
<reference evidence="5 6" key="1">
    <citation type="submission" date="2020-08" db="EMBL/GenBank/DDBJ databases">
        <title>Genomic Encyclopedia of Type Strains, Phase IV (KMG-IV): sequencing the most valuable type-strain genomes for metagenomic binning, comparative biology and taxonomic classification.</title>
        <authorList>
            <person name="Goeker M."/>
        </authorList>
    </citation>
    <scope>NUCLEOTIDE SEQUENCE [LARGE SCALE GENOMIC DNA]</scope>
    <source>
        <strain evidence="5 6">DSM 29781</strain>
    </source>
</reference>
<dbReference type="AlphaFoldDB" id="A0A7W8HGU6"/>
<name>A0A7W8HGU6_9BURK</name>
<feature type="signal peptide" evidence="3">
    <location>
        <begin position="1"/>
        <end position="27"/>
    </location>
</feature>
<keyword evidence="2 3" id="KW-0732">Signal</keyword>
<evidence type="ECO:0000313" key="5">
    <source>
        <dbReference type="EMBL" id="MBB5271745.1"/>
    </source>
</evidence>
<accession>A0A7W8HGU6</accession>
<dbReference type="PANTHER" id="PTHR47235:SF1">
    <property type="entry name" value="BLR6548 PROTEIN"/>
    <property type="match status" value="1"/>
</dbReference>
<evidence type="ECO:0000256" key="2">
    <source>
        <dbReference type="ARBA" id="ARBA00022729"/>
    </source>
</evidence>